<dbReference type="EMBL" id="BAAAGS010000006">
    <property type="protein sequence ID" value="GAA0516123.1"/>
    <property type="molecule type" value="Genomic_DNA"/>
</dbReference>
<dbReference type="Gene3D" id="2.70.98.10">
    <property type="match status" value="1"/>
</dbReference>
<dbReference type="Proteomes" id="UP001500729">
    <property type="component" value="Unassembled WGS sequence"/>
</dbReference>
<sequence>MRQYVGSPAQVAGIDRFCEEDGPARGARRFQVRTGSGLVFDVLPDRGLDLGAASFRGVPLAWISPAGHVGPGHVEHEGTGWQRTFGGGLLTTCGLDQFGAPATDEGQEFGLHGRASGLAAQQVNTVADGRLEVTGRLRQTRLFGENIVLDRAITTELGSRAVTVTDTVTNEGFEPQPHMVLYHMNLGWPLLDSGSVLRVPGAEPVARDAEAERGLGSWDTFTAPSPGFAEQVFRHDFAEPGPAEARLLNPDLGLSLAIRFDTRRLPGLFQWKMLGAGTYVLGIEPANCRVIGGRAAARAAGELPVLEPGESRSYAVEVEVAEA</sequence>
<organism evidence="1 2">
    <name type="scientific">Saccharopolyspora erythraea</name>
    <name type="common">Streptomyces erythraeus</name>
    <dbReference type="NCBI Taxonomy" id="1836"/>
    <lineage>
        <taxon>Bacteria</taxon>
        <taxon>Bacillati</taxon>
        <taxon>Actinomycetota</taxon>
        <taxon>Actinomycetes</taxon>
        <taxon>Pseudonocardiales</taxon>
        <taxon>Pseudonocardiaceae</taxon>
        <taxon>Saccharopolyspora</taxon>
    </lineage>
</organism>
<evidence type="ECO:0000313" key="1">
    <source>
        <dbReference type="EMBL" id="GAA0516123.1"/>
    </source>
</evidence>
<dbReference type="InterPro" id="IPR027839">
    <property type="entry name" value="DUF4432"/>
</dbReference>
<reference evidence="1 2" key="1">
    <citation type="journal article" date="2019" name="Int. J. Syst. Evol. Microbiol.">
        <title>The Global Catalogue of Microorganisms (GCM) 10K type strain sequencing project: providing services to taxonomists for standard genome sequencing and annotation.</title>
        <authorList>
            <consortium name="The Broad Institute Genomics Platform"/>
            <consortium name="The Broad Institute Genome Sequencing Center for Infectious Disease"/>
            <person name="Wu L."/>
            <person name="Ma J."/>
        </authorList>
    </citation>
    <scope>NUCLEOTIDE SEQUENCE [LARGE SCALE GENOMIC DNA]</scope>
    <source>
        <strain evidence="1 2">JCM 10303</strain>
    </source>
</reference>
<accession>A0ABN1CC86</accession>
<evidence type="ECO:0000313" key="2">
    <source>
        <dbReference type="Proteomes" id="UP001500729"/>
    </source>
</evidence>
<dbReference type="InterPro" id="IPR014718">
    <property type="entry name" value="GH-type_carb-bd"/>
</dbReference>
<comment type="caution">
    <text evidence="1">The sequence shown here is derived from an EMBL/GenBank/DDBJ whole genome shotgun (WGS) entry which is preliminary data.</text>
</comment>
<name>A0ABN1CC86_SACER</name>
<proteinExistence type="predicted"/>
<gene>
    <name evidence="1" type="ORF">GCM10009533_13960</name>
</gene>
<protein>
    <submittedName>
        <fullName evidence="1">Aldose 1-epimerase family protein</fullName>
    </submittedName>
</protein>
<dbReference type="CDD" id="cd09023">
    <property type="entry name" value="Aldose_epim_Ec_c4013"/>
    <property type="match status" value="1"/>
</dbReference>
<dbReference type="Pfam" id="PF14486">
    <property type="entry name" value="DUF4432"/>
    <property type="match status" value="1"/>
</dbReference>
<keyword evidence="2" id="KW-1185">Reference proteome</keyword>